<dbReference type="EMBL" id="JAHUTI010000094">
    <property type="protein sequence ID" value="MED6231593.1"/>
    <property type="molecule type" value="Genomic_DNA"/>
</dbReference>
<dbReference type="Proteomes" id="UP001345963">
    <property type="component" value="Unassembled WGS sequence"/>
</dbReference>
<organism evidence="1 2">
    <name type="scientific">Ataeniobius toweri</name>
    <dbReference type="NCBI Taxonomy" id="208326"/>
    <lineage>
        <taxon>Eukaryota</taxon>
        <taxon>Metazoa</taxon>
        <taxon>Chordata</taxon>
        <taxon>Craniata</taxon>
        <taxon>Vertebrata</taxon>
        <taxon>Euteleostomi</taxon>
        <taxon>Actinopterygii</taxon>
        <taxon>Neopterygii</taxon>
        <taxon>Teleostei</taxon>
        <taxon>Neoteleostei</taxon>
        <taxon>Acanthomorphata</taxon>
        <taxon>Ovalentaria</taxon>
        <taxon>Atherinomorphae</taxon>
        <taxon>Cyprinodontiformes</taxon>
        <taxon>Goodeidae</taxon>
        <taxon>Ataeniobius</taxon>
    </lineage>
</organism>
<comment type="caution">
    <text evidence="1">The sequence shown here is derived from an EMBL/GenBank/DDBJ whole genome shotgun (WGS) entry which is preliminary data.</text>
</comment>
<protein>
    <submittedName>
        <fullName evidence="1">Uncharacterized protein</fullName>
    </submittedName>
</protein>
<accession>A0ABU7A151</accession>
<reference evidence="1 2" key="1">
    <citation type="submission" date="2021-07" db="EMBL/GenBank/DDBJ databases">
        <authorList>
            <person name="Palmer J.M."/>
        </authorList>
    </citation>
    <scope>NUCLEOTIDE SEQUENCE [LARGE SCALE GENOMIC DNA]</scope>
    <source>
        <strain evidence="1 2">AT_MEX2019</strain>
        <tissue evidence="1">Muscle</tissue>
    </source>
</reference>
<gene>
    <name evidence="1" type="ORF">ATANTOWER_032144</name>
</gene>
<sequence length="109" mass="12991">METYLFMTPGTSSDHPARGALHCGVQEPHFTYNRWKEWGFESSLDTQPIFHVWPFCWLSYKHISFNLLKRFDIQPTSFETVWTHLLEVLRCNFIKKEKGKKIFISSPYC</sequence>
<evidence type="ECO:0000313" key="1">
    <source>
        <dbReference type="EMBL" id="MED6231593.1"/>
    </source>
</evidence>
<evidence type="ECO:0000313" key="2">
    <source>
        <dbReference type="Proteomes" id="UP001345963"/>
    </source>
</evidence>
<proteinExistence type="predicted"/>
<keyword evidence="2" id="KW-1185">Reference proteome</keyword>
<name>A0ABU7A151_9TELE</name>